<gene>
    <name evidence="1" type="ORF">Ccel01_17650</name>
    <name evidence="2" type="ORF">FOG94_01865</name>
</gene>
<evidence type="ECO:0000313" key="4">
    <source>
        <dbReference type="Proteomes" id="UP001165168"/>
    </source>
</evidence>
<protein>
    <submittedName>
        <fullName evidence="1">DNA alkylation repair protein</fullName>
    </submittedName>
</protein>
<dbReference type="CDD" id="cd06561">
    <property type="entry name" value="AlkD_like"/>
    <property type="match status" value="1"/>
</dbReference>
<dbReference type="Gene3D" id="1.25.10.90">
    <property type="match status" value="1"/>
</dbReference>
<dbReference type="AlphaFoldDB" id="A0AAV5P541"/>
<dbReference type="RefSeq" id="WP_137281316.1">
    <property type="nucleotide sequence ID" value="NZ_BSTG01000002.1"/>
</dbReference>
<dbReference type="SUPFAM" id="SSF48371">
    <property type="entry name" value="ARM repeat"/>
    <property type="match status" value="1"/>
</dbReference>
<dbReference type="InterPro" id="IPR016024">
    <property type="entry name" value="ARM-type_fold"/>
</dbReference>
<proteinExistence type="predicted"/>
<reference evidence="2 3" key="1">
    <citation type="submission" date="2019-07" db="EMBL/GenBank/DDBJ databases">
        <title>Complete Genome Sequence and Methylome Analysis of Arthrobacter luteus NEB113.</title>
        <authorList>
            <person name="Fomenkov A."/>
            <person name="Anton B.P."/>
            <person name="Vincze T."/>
            <person name="Roberts R.J."/>
        </authorList>
    </citation>
    <scope>NUCLEOTIDE SEQUENCE [LARGE SCALE GENOMIC DNA]</scope>
    <source>
        <strain evidence="2 3">NEB113</strain>
    </source>
</reference>
<evidence type="ECO:0000313" key="2">
    <source>
        <dbReference type="EMBL" id="QDP74065.1"/>
    </source>
</evidence>
<dbReference type="PANTHER" id="PTHR34070:SF1">
    <property type="entry name" value="DNA ALKYLATION REPAIR PROTEIN"/>
    <property type="match status" value="1"/>
</dbReference>
<dbReference type="EMBL" id="CP041694">
    <property type="protein sequence ID" value="QDP74065.1"/>
    <property type="molecule type" value="Genomic_DNA"/>
</dbReference>
<sequence>MPPYTTATDFRADLLARATAAQRRASARSFPGDGGSVAGVRMGDVFVLAKNALDLPVDQIELLLEDRIHEVRAGGCSIMGKAATARRVTVERHAELVELFLRRHDRIDTWDLVDLTASQVLGTWLLDRPRDVLDDLARAPDWPRRRSAVVATAAFLRRGQVDDTFRLSAVLLDDPEPYVQKGVGWMLRHAGDVEPERLRAFLEERAATMSRDVLRAAVEKLPPAERKEWLAR</sequence>
<keyword evidence="3" id="KW-1185">Reference proteome</keyword>
<organism evidence="1 4">
    <name type="scientific">Cellulosimicrobium cellulans</name>
    <name type="common">Arthrobacter luteus</name>
    <dbReference type="NCBI Taxonomy" id="1710"/>
    <lineage>
        <taxon>Bacteria</taxon>
        <taxon>Bacillati</taxon>
        <taxon>Actinomycetota</taxon>
        <taxon>Actinomycetes</taxon>
        <taxon>Micrococcales</taxon>
        <taxon>Promicromonosporaceae</taxon>
        <taxon>Cellulosimicrobium</taxon>
    </lineage>
</organism>
<reference evidence="1" key="2">
    <citation type="submission" date="2023-03" db="EMBL/GenBank/DDBJ databases">
        <title>Cellulosimicrobium cellulans NBRC 103059.</title>
        <authorList>
            <person name="Ichikawa N."/>
            <person name="Sato H."/>
            <person name="Tonouchi N."/>
        </authorList>
    </citation>
    <scope>NUCLEOTIDE SEQUENCE</scope>
    <source>
        <strain evidence="1">NBRC 103059</strain>
    </source>
</reference>
<name>A0AAV5P541_CELCE</name>
<accession>A0AAV5P541</accession>
<evidence type="ECO:0000313" key="3">
    <source>
        <dbReference type="Proteomes" id="UP000319068"/>
    </source>
</evidence>
<dbReference type="EMBL" id="BSTG01000002">
    <property type="protein sequence ID" value="GLY57163.1"/>
    <property type="molecule type" value="Genomic_DNA"/>
</dbReference>
<dbReference type="PANTHER" id="PTHR34070">
    <property type="entry name" value="ARMADILLO-TYPE FOLD"/>
    <property type="match status" value="1"/>
</dbReference>
<dbReference type="Proteomes" id="UP001165168">
    <property type="component" value="Unassembled WGS sequence"/>
</dbReference>
<dbReference type="InterPro" id="IPR014825">
    <property type="entry name" value="DNA_alkylation"/>
</dbReference>
<dbReference type="Proteomes" id="UP000319068">
    <property type="component" value="Chromosome"/>
</dbReference>
<dbReference type="Pfam" id="PF08713">
    <property type="entry name" value="DNA_alkylation"/>
    <property type="match status" value="1"/>
</dbReference>
<evidence type="ECO:0000313" key="1">
    <source>
        <dbReference type="EMBL" id="GLY57163.1"/>
    </source>
</evidence>